<dbReference type="NCBIfam" id="TIGR03173">
    <property type="entry name" value="pbuX"/>
    <property type="match status" value="1"/>
</dbReference>
<dbReference type="PROSITE" id="PS01116">
    <property type="entry name" value="XANTH_URACIL_PERMASE"/>
    <property type="match status" value="1"/>
</dbReference>
<gene>
    <name evidence="9" type="ORF">FD09_GL003101</name>
</gene>
<evidence type="ECO:0000313" key="9">
    <source>
        <dbReference type="EMBL" id="KRL12231.1"/>
    </source>
</evidence>
<keyword evidence="5 8" id="KW-0812">Transmembrane</keyword>
<feature type="transmembrane region" description="Helical" evidence="8">
    <location>
        <begin position="51"/>
        <end position="68"/>
    </location>
</feature>
<feature type="transmembrane region" description="Helical" evidence="8">
    <location>
        <begin position="131"/>
        <end position="151"/>
    </location>
</feature>
<comment type="caution">
    <text evidence="9">The sequence shown here is derived from an EMBL/GenBank/DDBJ whole genome shotgun (WGS) entry which is preliminary data.</text>
</comment>
<organism evidence="9 10">
    <name type="scientific">Schleiferilactobacillus perolens DSM 12744</name>
    <dbReference type="NCBI Taxonomy" id="1423792"/>
    <lineage>
        <taxon>Bacteria</taxon>
        <taxon>Bacillati</taxon>
        <taxon>Bacillota</taxon>
        <taxon>Bacilli</taxon>
        <taxon>Lactobacillales</taxon>
        <taxon>Lactobacillaceae</taxon>
        <taxon>Schleiferilactobacillus</taxon>
    </lineage>
</organism>
<evidence type="ECO:0000256" key="4">
    <source>
        <dbReference type="ARBA" id="ARBA00022475"/>
    </source>
</evidence>
<dbReference type="PANTHER" id="PTHR42810">
    <property type="entry name" value="PURINE PERMEASE C1399.01C-RELATED"/>
    <property type="match status" value="1"/>
</dbReference>
<evidence type="ECO:0000256" key="8">
    <source>
        <dbReference type="SAM" id="Phobius"/>
    </source>
</evidence>
<dbReference type="Proteomes" id="UP000051330">
    <property type="component" value="Unassembled WGS sequence"/>
</dbReference>
<dbReference type="STRING" id="1423792.FD09_GL003101"/>
<feature type="transmembrane region" description="Helical" evidence="8">
    <location>
        <begin position="379"/>
        <end position="401"/>
    </location>
</feature>
<accession>A0A0R1MVK5</accession>
<dbReference type="EMBL" id="AZEC01000009">
    <property type="protein sequence ID" value="KRL12231.1"/>
    <property type="molecule type" value="Genomic_DNA"/>
</dbReference>
<feature type="transmembrane region" description="Helical" evidence="8">
    <location>
        <begin position="75"/>
        <end position="91"/>
    </location>
</feature>
<dbReference type="InterPro" id="IPR006043">
    <property type="entry name" value="NCS2"/>
</dbReference>
<feature type="transmembrane region" description="Helical" evidence="8">
    <location>
        <begin position="171"/>
        <end position="188"/>
    </location>
</feature>
<dbReference type="InterPro" id="IPR017588">
    <property type="entry name" value="UacT-like"/>
</dbReference>
<feature type="transmembrane region" description="Helical" evidence="8">
    <location>
        <begin position="407"/>
        <end position="427"/>
    </location>
</feature>
<dbReference type="GO" id="GO:0005886">
    <property type="term" value="C:plasma membrane"/>
    <property type="evidence" value="ECO:0007669"/>
    <property type="project" value="UniProtKB-SubCell"/>
</dbReference>
<dbReference type="GO" id="GO:0042907">
    <property type="term" value="F:xanthine transmembrane transporter activity"/>
    <property type="evidence" value="ECO:0007669"/>
    <property type="project" value="TreeGrafter"/>
</dbReference>
<dbReference type="Pfam" id="PF00860">
    <property type="entry name" value="Xan_ur_permease"/>
    <property type="match status" value="1"/>
</dbReference>
<dbReference type="NCBIfam" id="NF037981">
    <property type="entry name" value="NCS2_1"/>
    <property type="match status" value="1"/>
</dbReference>
<dbReference type="InterPro" id="IPR006042">
    <property type="entry name" value="Xan_ur_permease"/>
</dbReference>
<evidence type="ECO:0000256" key="3">
    <source>
        <dbReference type="ARBA" id="ARBA00022448"/>
    </source>
</evidence>
<dbReference type="OrthoDB" id="9805749at2"/>
<comment type="similarity">
    <text evidence="2">Belongs to the nucleobase:cation symporter-2 (NCS2) (TC 2.A.40) family.</text>
</comment>
<dbReference type="NCBIfam" id="TIGR00801">
    <property type="entry name" value="ncs2"/>
    <property type="match status" value="1"/>
</dbReference>
<evidence type="ECO:0000256" key="1">
    <source>
        <dbReference type="ARBA" id="ARBA00004651"/>
    </source>
</evidence>
<comment type="subcellular location">
    <subcellularLocation>
        <location evidence="1">Cell membrane</location>
        <topology evidence="1">Multi-pass membrane protein</topology>
    </subcellularLocation>
</comment>
<dbReference type="PATRIC" id="fig|1423792.3.peg.3193"/>
<feature type="transmembrane region" description="Helical" evidence="8">
    <location>
        <begin position="195"/>
        <end position="220"/>
    </location>
</feature>
<proteinExistence type="inferred from homology"/>
<dbReference type="AlphaFoldDB" id="A0A0R1MVK5"/>
<evidence type="ECO:0000256" key="6">
    <source>
        <dbReference type="ARBA" id="ARBA00022989"/>
    </source>
</evidence>
<keyword evidence="6 8" id="KW-1133">Transmembrane helix</keyword>
<keyword evidence="7 8" id="KW-0472">Membrane</keyword>
<dbReference type="PANTHER" id="PTHR42810:SF4">
    <property type="entry name" value="URIC ACID TRANSPORTER UACT"/>
    <property type="match status" value="1"/>
</dbReference>
<evidence type="ECO:0000313" key="10">
    <source>
        <dbReference type="Proteomes" id="UP000051330"/>
    </source>
</evidence>
<feature type="transmembrane region" description="Helical" evidence="8">
    <location>
        <begin position="103"/>
        <end position="124"/>
    </location>
</feature>
<protein>
    <submittedName>
        <fullName evidence="9">Xanthine uracil permease</fullName>
    </submittedName>
</protein>
<keyword evidence="3" id="KW-0813">Transport</keyword>
<feature type="transmembrane region" description="Helical" evidence="8">
    <location>
        <begin position="320"/>
        <end position="343"/>
    </location>
</feature>
<sequence>MAQTSNNPDIAEVPQGQAAVLGLQHLLAMYSGSVLVPLLIGSAMGFSASQMTYLVSIDIFMCGVATLLQVRTNRFFGIGLPVILGCAIQAVEPLKLIGQRFTIGTMYGAIISAGIFVFLIAGAFAKLKRFFPPLVTGTVITVIGLSLIPVAFQNLGGGNLTAKTFGDGKNLMLGFLTALIILAVNVWAKGFFHSIAVLVGLVIGTVVAGFMGMVSLTPVMTADWFHFPQFSYFGTPHFEWSSILTMILVSLVSMVESTGVYFALGDITERQIGSEDLKKGYRAEGLAIILGGLFNTFPYTAFSQNVGLVQLSGIKTRRPIYWAAGFLILLGLLPKVGALATIIPAPVLGGAMLVMFGMVAMQGVRMLQQVDFTQDHNLLVAAVSIGLGLGVTVTPTIFQALPKTLQLLLGNGIVIATISSVLLNTIFQHQQHQSLAETAGLNEAADGEKGENAEK</sequence>
<keyword evidence="4" id="KW-1003">Cell membrane</keyword>
<keyword evidence="10" id="KW-1185">Reference proteome</keyword>
<evidence type="ECO:0000256" key="5">
    <source>
        <dbReference type="ARBA" id="ARBA00022692"/>
    </source>
</evidence>
<evidence type="ECO:0000256" key="2">
    <source>
        <dbReference type="ARBA" id="ARBA00008821"/>
    </source>
</evidence>
<evidence type="ECO:0000256" key="7">
    <source>
        <dbReference type="ARBA" id="ARBA00023136"/>
    </source>
</evidence>
<feature type="transmembrane region" description="Helical" evidence="8">
    <location>
        <begin position="240"/>
        <end position="264"/>
    </location>
</feature>
<dbReference type="RefSeq" id="WP_057821006.1">
    <property type="nucleotide sequence ID" value="NZ_AZEC01000009.1"/>
</dbReference>
<reference evidence="9 10" key="1">
    <citation type="journal article" date="2015" name="Genome Announc.">
        <title>Expanding the biotechnology potential of lactobacilli through comparative genomics of 213 strains and associated genera.</title>
        <authorList>
            <person name="Sun Z."/>
            <person name="Harris H.M."/>
            <person name="McCann A."/>
            <person name="Guo C."/>
            <person name="Argimon S."/>
            <person name="Zhang W."/>
            <person name="Yang X."/>
            <person name="Jeffery I.B."/>
            <person name="Cooney J.C."/>
            <person name="Kagawa T.F."/>
            <person name="Liu W."/>
            <person name="Song Y."/>
            <person name="Salvetti E."/>
            <person name="Wrobel A."/>
            <person name="Rasinkangas P."/>
            <person name="Parkhill J."/>
            <person name="Rea M.C."/>
            <person name="O'Sullivan O."/>
            <person name="Ritari J."/>
            <person name="Douillard F.P."/>
            <person name="Paul Ross R."/>
            <person name="Yang R."/>
            <person name="Briner A.E."/>
            <person name="Felis G.E."/>
            <person name="de Vos W.M."/>
            <person name="Barrangou R."/>
            <person name="Klaenhammer T.R."/>
            <person name="Caufield P.W."/>
            <person name="Cui Y."/>
            <person name="Zhang H."/>
            <person name="O'Toole P.W."/>
        </authorList>
    </citation>
    <scope>NUCLEOTIDE SEQUENCE [LARGE SCALE GENOMIC DNA]</scope>
    <source>
        <strain evidence="9 10">DSM 12744</strain>
    </source>
</reference>
<name>A0A0R1MVK5_9LACO</name>
<feature type="transmembrane region" description="Helical" evidence="8">
    <location>
        <begin position="27"/>
        <end position="45"/>
    </location>
</feature>